<evidence type="ECO:0000256" key="12">
    <source>
        <dbReference type="ARBA" id="ARBA00023069"/>
    </source>
</evidence>
<dbReference type="InterPro" id="IPR042219">
    <property type="entry name" value="AAA_lid_11_sf"/>
</dbReference>
<evidence type="ECO:0000256" key="16">
    <source>
        <dbReference type="SAM" id="Coils"/>
    </source>
</evidence>
<dbReference type="GO" id="GO:0008569">
    <property type="term" value="F:minus-end-directed microtubule motor activity"/>
    <property type="evidence" value="ECO:0007669"/>
    <property type="project" value="InterPro"/>
</dbReference>
<dbReference type="FunFam" id="3.20.180.20:FF:000003">
    <property type="entry name" value="Dynein heavy chain 12, axonemal"/>
    <property type="match status" value="1"/>
</dbReference>
<dbReference type="Gene3D" id="6.10.140.1060">
    <property type="match status" value="1"/>
</dbReference>
<dbReference type="FunFam" id="3.10.490.20:FF:000005">
    <property type="entry name" value="Dynein axonemal heavy chain 6"/>
    <property type="match status" value="1"/>
</dbReference>
<keyword evidence="8" id="KW-0067">ATP-binding</keyword>
<keyword evidence="15" id="KW-0966">Cell projection</keyword>
<evidence type="ECO:0000256" key="6">
    <source>
        <dbReference type="ARBA" id="ARBA00022741"/>
    </source>
</evidence>
<dbReference type="Gene3D" id="1.20.140.100">
    <property type="entry name" value="Dynein heavy chain, N-terminal domain 2"/>
    <property type="match status" value="1"/>
</dbReference>
<dbReference type="FunFam" id="3.40.50.300:FF:000362">
    <property type="entry name" value="Dynein, axonemal, heavy chain 6"/>
    <property type="match status" value="1"/>
</dbReference>
<feature type="coiled-coil region" evidence="16">
    <location>
        <begin position="3228"/>
        <end position="3255"/>
    </location>
</feature>
<accession>A0A1Y1HRD8</accession>
<evidence type="ECO:0000256" key="14">
    <source>
        <dbReference type="ARBA" id="ARBA00023212"/>
    </source>
</evidence>
<dbReference type="OrthoDB" id="447173at2759"/>
<dbReference type="Pfam" id="PF12781">
    <property type="entry name" value="AAA_9"/>
    <property type="match status" value="1"/>
</dbReference>
<dbReference type="InterPro" id="IPR027417">
    <property type="entry name" value="P-loop_NTPase"/>
</dbReference>
<dbReference type="FunFam" id="3.40.50.300:FF:000223">
    <property type="entry name" value="Dynein heavy chain 3, axonemal"/>
    <property type="match status" value="1"/>
</dbReference>
<dbReference type="Pfam" id="PF12775">
    <property type="entry name" value="AAA_7"/>
    <property type="match status" value="1"/>
</dbReference>
<dbReference type="GO" id="GO:0005929">
    <property type="term" value="C:cilium"/>
    <property type="evidence" value="ECO:0007669"/>
    <property type="project" value="UniProtKB-ARBA"/>
</dbReference>
<keyword evidence="5" id="KW-0677">Repeat</keyword>
<dbReference type="InterPro" id="IPR013602">
    <property type="entry name" value="Dynein_heavy_linker"/>
</dbReference>
<dbReference type="STRING" id="105231.A0A1Y1HRD8"/>
<dbReference type="InterPro" id="IPR041466">
    <property type="entry name" value="Dynein_AAA5_ext"/>
</dbReference>
<evidence type="ECO:0000256" key="10">
    <source>
        <dbReference type="ARBA" id="ARBA00023017"/>
    </source>
</evidence>
<protein>
    <submittedName>
        <fullName evidence="19">Dyneins heavy chain</fullName>
    </submittedName>
</protein>
<dbReference type="Pfam" id="PF12780">
    <property type="entry name" value="AAA_8"/>
    <property type="match status" value="1"/>
</dbReference>
<dbReference type="Gene3D" id="3.40.50.300">
    <property type="entry name" value="P-loop containing nucleotide triphosphate hydrolases"/>
    <property type="match status" value="5"/>
</dbReference>
<evidence type="ECO:0000313" key="19">
    <source>
        <dbReference type="EMBL" id="GAQ81204.1"/>
    </source>
</evidence>
<reference evidence="19 20" key="1">
    <citation type="journal article" date="2014" name="Nat. Commun.">
        <title>Klebsormidium flaccidum genome reveals primary factors for plant terrestrial adaptation.</title>
        <authorList>
            <person name="Hori K."/>
            <person name="Maruyama F."/>
            <person name="Fujisawa T."/>
            <person name="Togashi T."/>
            <person name="Yamamoto N."/>
            <person name="Seo M."/>
            <person name="Sato S."/>
            <person name="Yamada T."/>
            <person name="Mori H."/>
            <person name="Tajima N."/>
            <person name="Moriyama T."/>
            <person name="Ikeuchi M."/>
            <person name="Watanabe M."/>
            <person name="Wada H."/>
            <person name="Kobayashi K."/>
            <person name="Saito M."/>
            <person name="Masuda T."/>
            <person name="Sasaki-Sekimoto Y."/>
            <person name="Mashiguchi K."/>
            <person name="Awai K."/>
            <person name="Shimojima M."/>
            <person name="Masuda S."/>
            <person name="Iwai M."/>
            <person name="Nobusawa T."/>
            <person name="Narise T."/>
            <person name="Kondo S."/>
            <person name="Saito H."/>
            <person name="Sato R."/>
            <person name="Murakawa M."/>
            <person name="Ihara Y."/>
            <person name="Oshima-Yamada Y."/>
            <person name="Ohtaka K."/>
            <person name="Satoh M."/>
            <person name="Sonobe K."/>
            <person name="Ishii M."/>
            <person name="Ohtani R."/>
            <person name="Kanamori-Sato M."/>
            <person name="Honoki R."/>
            <person name="Miyazaki D."/>
            <person name="Mochizuki H."/>
            <person name="Umetsu J."/>
            <person name="Higashi K."/>
            <person name="Shibata D."/>
            <person name="Kamiya Y."/>
            <person name="Sato N."/>
            <person name="Nakamura Y."/>
            <person name="Tabata S."/>
            <person name="Ida S."/>
            <person name="Kurokawa K."/>
            <person name="Ohta H."/>
        </authorList>
    </citation>
    <scope>NUCLEOTIDE SEQUENCE [LARGE SCALE GENOMIC DNA]</scope>
    <source>
        <strain evidence="19 20">NIES-2285</strain>
    </source>
</reference>
<dbReference type="InterPro" id="IPR003593">
    <property type="entry name" value="AAA+_ATPase"/>
</dbReference>
<dbReference type="Pfam" id="PF08393">
    <property type="entry name" value="DHC_N2"/>
    <property type="match status" value="1"/>
</dbReference>
<dbReference type="GO" id="GO:0030286">
    <property type="term" value="C:dynein complex"/>
    <property type="evidence" value="ECO:0007669"/>
    <property type="project" value="UniProtKB-KW"/>
</dbReference>
<proteinExistence type="inferred from homology"/>
<dbReference type="OMA" id="VESFDWQ"/>
<dbReference type="GO" id="GO:0007097">
    <property type="term" value="P:nuclear migration"/>
    <property type="evidence" value="ECO:0000318"/>
    <property type="project" value="GO_Central"/>
</dbReference>
<dbReference type="Gene3D" id="1.20.920.20">
    <property type="match status" value="1"/>
</dbReference>
<dbReference type="PANTHER" id="PTHR22878:SF68">
    <property type="entry name" value="DYNEIN HEAVY CHAIN 6, AXONEMAL-LIKE"/>
    <property type="match status" value="1"/>
</dbReference>
<dbReference type="FunFam" id="3.40.50.300:FF:002141">
    <property type="entry name" value="Dynein heavy chain"/>
    <property type="match status" value="1"/>
</dbReference>
<dbReference type="Pfam" id="PF03028">
    <property type="entry name" value="Dynein_heavy"/>
    <property type="match status" value="1"/>
</dbReference>
<feature type="region of interest" description="Disordered" evidence="17">
    <location>
        <begin position="475"/>
        <end position="506"/>
    </location>
</feature>
<dbReference type="Pfam" id="PF17857">
    <property type="entry name" value="AAA_lid_1"/>
    <property type="match status" value="1"/>
</dbReference>
<dbReference type="GO" id="GO:0003341">
    <property type="term" value="P:cilium movement"/>
    <property type="evidence" value="ECO:0007669"/>
    <property type="project" value="UniProtKB-ARBA"/>
</dbReference>
<dbReference type="InterPro" id="IPR004273">
    <property type="entry name" value="Dynein_heavy_D6_P-loop"/>
</dbReference>
<comment type="subcellular location">
    <subcellularLocation>
        <location evidence="1">Cytoplasm</location>
        <location evidence="1">Cytoskeleton</location>
        <location evidence="1">Flagellum axoneme</location>
    </subcellularLocation>
</comment>
<dbReference type="Pfam" id="PF18199">
    <property type="entry name" value="Dynein_C"/>
    <property type="match status" value="1"/>
</dbReference>
<dbReference type="CDD" id="cd00009">
    <property type="entry name" value="AAA"/>
    <property type="match status" value="1"/>
</dbReference>
<dbReference type="Proteomes" id="UP000054558">
    <property type="component" value="Unassembled WGS sequence"/>
</dbReference>
<dbReference type="FunFam" id="3.40.50.300:FF:000063">
    <property type="entry name" value="dynein heavy chain 6, axonemal"/>
    <property type="match status" value="1"/>
</dbReference>
<keyword evidence="11 16" id="KW-0175">Coiled coil</keyword>
<dbReference type="GO" id="GO:0060271">
    <property type="term" value="P:cilium assembly"/>
    <property type="evidence" value="ECO:0007669"/>
    <property type="project" value="UniProtKB-ARBA"/>
</dbReference>
<dbReference type="GO" id="GO:0051959">
    <property type="term" value="F:dynein light intermediate chain binding"/>
    <property type="evidence" value="ECO:0007669"/>
    <property type="project" value="InterPro"/>
</dbReference>
<dbReference type="FunFam" id="1.10.8.1220:FF:000001">
    <property type="entry name" value="Dynein axonemal heavy chain 5"/>
    <property type="match status" value="1"/>
</dbReference>
<keyword evidence="4" id="KW-0493">Microtubule</keyword>
<dbReference type="GO" id="GO:0045505">
    <property type="term" value="F:dynein intermediate chain binding"/>
    <property type="evidence" value="ECO:0007669"/>
    <property type="project" value="InterPro"/>
</dbReference>
<dbReference type="FunFam" id="1.10.8.720:FF:000001">
    <property type="entry name" value="dynein heavy chain 7, axonemal"/>
    <property type="match status" value="1"/>
</dbReference>
<dbReference type="InterPro" id="IPR041228">
    <property type="entry name" value="Dynein_C"/>
</dbReference>
<dbReference type="InterPro" id="IPR041658">
    <property type="entry name" value="AAA_lid_11"/>
</dbReference>
<sequence length="4137" mass="461946">MTPPADAIMGAPDEEPPVSVAVLNGSRALEASLYLASQNGNSLKRGSPFSKLLQPLAPIQGPILVGNTPPAANISGATAARLVPGALNPLKRPLFAAAKKTTVLPPLTEKAAANRLPTPEGGLPKQLGEGQKKIRLAEELQPVRKPRGVRGGSRAGQQTPAEDRPWFLFLKQLRERRTSLEFIYLRPAKQDVTVYNPYDLEIVGHSDVDQNDFYTMSMAGVTRFTAGAADFTPLDQWEREYHLFNLISTLKIFRQYKSWKSFATWKRFVRQKKMHACRGVLERNLFFLNPMFQKPLQQIKKVCHEVSALRMHKVEDGVLYTLELFVTSQLEKKEQIGAILKEFSEGALETVCMACQSALDALDEKLFGKGDADAAAAAGDTRSRTATARAGTVTAALKTGKLGGAAAQTKRPGQEADGERFSYAITAARRSEQRKLLNFIRLADYMLCGSLHALLIESIQEILARIIIDEADRVRGSEDSSVSEGSTNGGEEMQVDGGETEGGGAEKTGALPLFRVEVVMDEDQLVFEPSQIAFQTKVGDVLQGFLQTLEGVERVLHHSRLAQFVEQEGHDPPEAGTLTELVGDELHSELIEEVRERFLEAFRGAEAFAACFLPLLKLTIEDRAVTIEGMREQVLSGARTLDTFRGDLARFTAQQADITALPETRDVGILRISSAQLKTALLPGPVQCLQKISSLLPQLAAQKYQDFISDVHDATARLTANPGTVEEFVEHVRFLQTMLARRDEFEDRYAEVVRHYTLMEEENITVPEMDHAAYQTLNPDFLAFKNAIDVAEAGKDDQVKGFSSDLEAQSQGVQVAVTDIRQQAQSEILLDENADQETVLGLVGKLVEDVGVQLEKAKNIKKYQQLFQVPESEFDDIRVAAEEVELKRLLWEGGRDWADLTDGWAATSFQSIDVAGLEEMVQKYVKQVMKLERGLPPNKLVPELKRRVEEYKLILPVISNLRNKALKDRHWERIEAELGQPIDVEGELTLGALLDMHVTSHKDVIATVSTEATQEQALEELLKKVQGKWADVEFAVKPYKDSKDVFILGGVEDVTAALEDSMVTMGVITASRYVAGIRTEVEKLEKALRLFQKVEKLEKALRLFQEVLDAWLECQKNWMYLESIFSAPDIQRQLPNEAKAFASVDKQFKEIMRRTRDRSNALQAGTTPGWLEIFTKSNESLEKIQKNLEDYLETKRMAFPRFYFLSNDELLEILAQTRNVQAVQPHMSKCFDGIRSLDFGDDPKSIDIFAMVSSENERVNLGKNLKARGNVEQWLTAVEQNMVQSLRKLAKSGYLDYPKKERKQWVLQQAAQLVLMVSQIYWCRDVEACLAAGAGDDAAAAASGVAAALGAFRAQCVRQLEQLSELVRGKLASLERKILAALITIDVHARDIVENMLTEKIFSANDFGWQMQLRYYWDDSVDDCIVKQTNARFIYGYEYLGAQSRLVITPLTDRCYMTLTGALHLKLGGAPAGPAGTGKTETTKDLGKCLGIQCVVFNCGDNLDYKFMGKFFAGLAQCGAWACFDEFNRIDIEVLSVVAQQLLTIQNALKAGQSKFNFEGREIRLVQTCGVFITMNPGYAGRTELPDNLKVLFRPVSMMIPDYALVAEVMLFSEGFANAKTLSRKMVKLYKLSSEQLSQQDHYDFGMRAVKSVLVMAGSLKRSNPDLDEDAVLIRAFKDSNLPKFLAQDVELFLALLSDLFPGVTIPAQDYGELQSAIEACIEEAGLQRVSNFVTKVIQLYETMNVRFGVMAVGPTGGGKTTCYRMLQAAMTRLRAAGHANPNFQTTQVYVLNPKCIKMGELYGEYNLLTNEWRDGLASTIIRQCVADTTQDRKWVVFDGPVDAIWIENMNTVLDDNCVLCLPNGERIKLNPTTMRMLFEVQDLAVASPATVSRCGMVYVPPEELGWRPYVKSWLQRLSKELSTEDKKVTVHVATIEHVWGLFEEHVDKGLGFVRQKCAESIPSVDINLVTSLCSYFQALCAPARGVEFAAAGEPLHALINKLFCFAYIWSLGGNIASQYQDAFDAFCREQLGPVTAFPGAGTVYDYFVEPKEGAMVAWDEVVAPFVYRPELPFFALTVPTVDTTRYSFLMDIGLEVQRSVLFTGVSGVGKSAIITDLLNRTQGPKNLVPVTVNFSAQTTSLATQELIESKLEKKRKTRFGAPPGKKIVLFVDDVNMPVREKYGAQPPVELLRQFQDFRGFYDRQKLFWKDVDDMTIVCACAPPGGGRNDVTPRFLRHFSMLCVPQPSDVALRTIFGGILGGFLGAFNAECKGLAKPIVESSVEVYARISRELLPTPAKSHYTFNLRDVSKVFQGILMVTPRDVPNRKVLTSLWVHESMRVFHDRLIDSADKRYFTGMLHEILKRNFDEARAHDEVFAGAQPVMFGDYLRPGATGEDRHYEQVTDIEKLSVLLEDYLADFNAGGHNGMKLVFFRDAIDHISRMARILRQPRGNAMLVGVGGSGKQSLTRFACFMADYQCFQIELTRGYGNNEFREDLKKLYRLAGVTGKPVAFLFTDTQIVNEGFLEDINNLLNSGEVPGLFASDEKERIIGDIREWCQQNNVAETRDSMYQAFIARVRENLHVVLCMSPVGDAFRARCRQFPSLINCCTIDWYTQWPEEALLSVSTRFLQNQDLGSADVRDSVARMCVEIHTSVTEMSDRFYQELRRKFYTTPKSYLDLINLYTQLLGEKRLEMNNARDRLVNGLNKLRETNEIVGTMKKELDALAPILAEKTETTKELLKQVTADQAAAQQVKDVVSKEEAEVKEQTARTQAIKDDAQKDLDEALPALNSAVEALNALNKNDITEIKSFTKPPPLVQLTMEGVCVLLQEKTDWDTAKKVMSESGFVKRLVEFNKDAMSAGVLKKLSKYIDDPSFTPDAVAKQSAAAKSLCMWVRAMDVYARVARVVEPKKAVLRGAEEALGRAAEALAAKQAQLAEVEAQVATLRQKLADAEAEQASLAQQAAQTTARLARAGQLTEALGDEQVRWADTAAAIGARTALLVGDVFLAAACISYYGAFTGPYREELVAKWIDRCKEVGIPVSDNASLRGTLSNPVEVREWNIWGLPTDGVSVDNGVLVTRGRRWPLMIDPQAQANRWIKAMEAKNGLRVVKLTDPNFLRTLENSIRTGSPVLLEDIGESLDPALEPVLQKQVFEKQGRLLIRLGDSDVDYDPNFRFYMTTKMPNPHYMPDVCIKVTIVNFTVTAKGLEDQLLGDVVRKERSDLEEQKDRLLVSISNDKKQLQDLEDKVLKLLKESEGNILDDEVLINTLKTSKLTSGVIQGRVKEAEVTEKEINAAREQYRPVATRGSILYFVVADLALIDSMYQYSLTYFTQLFNYCIDVSEKSDDLPTRLGTLTRYITEFMYKNVSRGLFEEHKMIFSFLICTSILRNSGEIGAAEWNFLLRGSAGMILADKGAANPAPEWIGPHVWNNVRALSQAVPVFEPLCQDIAAQLPEWRAFAAAPEPHAAPLPAAAAARGVDAFQKLLLVRVFREEKLVFAFRDFVRDKLGAQFVESAPLDLETVFKDTSAPTPIIFILSSGADPTGMLQRFGEKVDRRVGERLHIISLGQGQGPVAKALITKAMKSGDWVCLQNCHLASSWMLTLAGIVERFQQDSAEMHPDFRLWLTSMPSPHFPVPVLQNGIKITNEPPKGVRANLLRSYATLGDAYLDECSKRAAWKKLIFSVAFFHAVIQERRKFGPLGWNVRYDFNNSDLECALQTLKNFLEEQPEIPWPALLYVTGEITYGGRVTDDQDRRCLMCILQQYYTPKVLDDAYTFTRDGTYRVPPETDQNGYMEFIKRLPLTEGPAVFGMHENANITFQLQETGKIVETVLNMQPRLVSGTGTGKSPDEVVSDLALEIAEGLPAPLSKAEAGPGTFAPGPGGRLNSLAVVLLQESERFNKLLRVMVNSLAELQRAIKGLVVMSAELEAMYRSFLNNQVPAVWTSAAYPSLKPLASWVKDFQQRMAFMREWMINGEPQCFWLPGFFFPQGFMTGALQNHARKYQIPIDTLNFGFKVMPFEDAEAVPAPPDDGLYVSGLYIDGARWDREKQCLVESLPGEMQSKLPVVHLIPTVNYKPPEEEYQCPLYKTSVRAGVLTTTGASSNYIFNVSLRIDRETTPEFWVRQGVALLTQTNL</sequence>
<feature type="domain" description="AAA+ ATPase" evidence="18">
    <location>
        <begin position="2097"/>
        <end position="2252"/>
    </location>
</feature>
<dbReference type="InterPro" id="IPR024743">
    <property type="entry name" value="Dynein_HC_stalk"/>
</dbReference>
<dbReference type="FunFam" id="1.10.8.710:FF:000004">
    <property type="entry name" value="Dynein axonemal heavy chain 6"/>
    <property type="match status" value="1"/>
</dbReference>
<dbReference type="FunFam" id="1.20.920.30:FF:000005">
    <property type="entry name" value="Dynein, axonemal, heavy chain 2"/>
    <property type="match status" value="1"/>
</dbReference>
<dbReference type="FunFam" id="1.20.140.100:FF:000004">
    <property type="entry name" value="Dynein axonemal heavy chain 6"/>
    <property type="match status" value="1"/>
</dbReference>
<dbReference type="Pfam" id="PF18198">
    <property type="entry name" value="AAA_lid_11"/>
    <property type="match status" value="1"/>
</dbReference>
<dbReference type="PANTHER" id="PTHR22878">
    <property type="entry name" value="DYNEIN HEAVY CHAIN 6, AXONEMAL-LIKE-RELATED"/>
    <property type="match status" value="1"/>
</dbReference>
<evidence type="ECO:0000256" key="13">
    <source>
        <dbReference type="ARBA" id="ARBA00023175"/>
    </source>
</evidence>
<dbReference type="EMBL" id="DF237023">
    <property type="protein sequence ID" value="GAQ81204.1"/>
    <property type="molecule type" value="Genomic_DNA"/>
</dbReference>
<dbReference type="GO" id="GO:0040001">
    <property type="term" value="P:establishment of mitotic spindle localization"/>
    <property type="evidence" value="ECO:0000318"/>
    <property type="project" value="GO_Central"/>
</dbReference>
<evidence type="ECO:0000256" key="15">
    <source>
        <dbReference type="ARBA" id="ARBA00023273"/>
    </source>
</evidence>
<keyword evidence="7" id="KW-0970">Cilium biogenesis/degradation</keyword>
<evidence type="ECO:0000256" key="17">
    <source>
        <dbReference type="SAM" id="MobiDB-lite"/>
    </source>
</evidence>
<dbReference type="FunFam" id="1.20.1270.280:FF:000001">
    <property type="entry name" value="dynein heavy chain 7, axonemal"/>
    <property type="match status" value="1"/>
</dbReference>
<keyword evidence="12" id="KW-0969">Cilium</keyword>
<evidence type="ECO:0000313" key="20">
    <source>
        <dbReference type="Proteomes" id="UP000054558"/>
    </source>
</evidence>
<dbReference type="SMART" id="SM00382">
    <property type="entry name" value="AAA"/>
    <property type="match status" value="2"/>
</dbReference>
<evidence type="ECO:0000256" key="8">
    <source>
        <dbReference type="ARBA" id="ARBA00022840"/>
    </source>
</evidence>
<evidence type="ECO:0000256" key="1">
    <source>
        <dbReference type="ARBA" id="ARBA00004611"/>
    </source>
</evidence>
<keyword evidence="14" id="KW-0206">Cytoskeleton</keyword>
<dbReference type="Gene3D" id="1.10.8.710">
    <property type="match status" value="1"/>
</dbReference>
<dbReference type="FunFam" id="1.20.920.20:FF:000006">
    <property type="entry name" value="Dynein, axonemal, heavy chain 6"/>
    <property type="match status" value="1"/>
</dbReference>
<feature type="domain" description="AAA+ ATPase" evidence="18">
    <location>
        <begin position="1465"/>
        <end position="1611"/>
    </location>
</feature>
<dbReference type="InterPro" id="IPR035706">
    <property type="entry name" value="AAA_9"/>
</dbReference>
<evidence type="ECO:0000256" key="7">
    <source>
        <dbReference type="ARBA" id="ARBA00022794"/>
    </source>
</evidence>
<evidence type="ECO:0000256" key="2">
    <source>
        <dbReference type="ARBA" id="ARBA00008887"/>
    </source>
</evidence>
<evidence type="ECO:0000256" key="11">
    <source>
        <dbReference type="ARBA" id="ARBA00023054"/>
    </source>
</evidence>
<dbReference type="Gene3D" id="1.20.920.30">
    <property type="match status" value="1"/>
</dbReference>
<dbReference type="SUPFAM" id="SSF52540">
    <property type="entry name" value="P-loop containing nucleoside triphosphate hydrolases"/>
    <property type="match status" value="4"/>
</dbReference>
<dbReference type="GO" id="GO:0005524">
    <property type="term" value="F:ATP binding"/>
    <property type="evidence" value="ECO:0007669"/>
    <property type="project" value="UniProtKB-KW"/>
</dbReference>
<dbReference type="Gene3D" id="3.20.180.20">
    <property type="entry name" value="Dynein heavy chain, N-terminal domain 2"/>
    <property type="match status" value="1"/>
</dbReference>
<dbReference type="Gene3D" id="1.10.287.2620">
    <property type="match status" value="1"/>
</dbReference>
<dbReference type="Pfam" id="PF17852">
    <property type="entry name" value="Dynein_AAA_lid"/>
    <property type="match status" value="1"/>
</dbReference>
<evidence type="ECO:0000256" key="3">
    <source>
        <dbReference type="ARBA" id="ARBA00022490"/>
    </source>
</evidence>
<keyword evidence="13" id="KW-0505">Motor protein</keyword>
<dbReference type="InterPro" id="IPR043157">
    <property type="entry name" value="Dynein_AAA1S"/>
</dbReference>
<keyword evidence="20" id="KW-1185">Reference proteome</keyword>
<dbReference type="Pfam" id="PF12777">
    <property type="entry name" value="MT"/>
    <property type="match status" value="1"/>
</dbReference>
<dbReference type="GO" id="GO:0005881">
    <property type="term" value="C:cytoplasmic microtubule"/>
    <property type="evidence" value="ECO:0000318"/>
    <property type="project" value="GO_Central"/>
</dbReference>
<keyword evidence="6" id="KW-0547">Nucleotide-binding</keyword>
<feature type="coiled-coil region" evidence="16">
    <location>
        <begin position="2915"/>
        <end position="2970"/>
    </location>
</feature>
<dbReference type="FunFam" id="3.40.50.300:FF:003748">
    <property type="entry name" value="Dynein heavy chain 7"/>
    <property type="match status" value="1"/>
</dbReference>
<evidence type="ECO:0000256" key="9">
    <source>
        <dbReference type="ARBA" id="ARBA00022846"/>
    </source>
</evidence>
<dbReference type="Pfam" id="PF12774">
    <property type="entry name" value="AAA_6"/>
    <property type="match status" value="1"/>
</dbReference>
<dbReference type="InterPro" id="IPR041589">
    <property type="entry name" value="DNAH3_AAA_lid_1"/>
</dbReference>
<dbReference type="InterPro" id="IPR024317">
    <property type="entry name" value="Dynein_heavy_chain_D4_dom"/>
</dbReference>
<dbReference type="InterPro" id="IPR042222">
    <property type="entry name" value="Dynein_2_N"/>
</dbReference>
<dbReference type="InterPro" id="IPR043160">
    <property type="entry name" value="Dynein_C_barrel"/>
</dbReference>
<dbReference type="FunFam" id="1.20.58.1120:FF:000007">
    <property type="entry name" value="Dynein heavy chain 4"/>
    <property type="match status" value="1"/>
</dbReference>
<gene>
    <name evidence="19" type="ORF">KFL_000740050</name>
</gene>
<dbReference type="InterPro" id="IPR035699">
    <property type="entry name" value="AAA_6"/>
</dbReference>
<dbReference type="InterPro" id="IPR026983">
    <property type="entry name" value="DHC"/>
</dbReference>
<name>A0A1Y1HRD8_KLENI</name>
<dbReference type="Gene3D" id="1.10.8.720">
    <property type="entry name" value="Region D6 of dynein motor"/>
    <property type="match status" value="1"/>
</dbReference>
<evidence type="ECO:0000259" key="18">
    <source>
        <dbReference type="SMART" id="SM00382"/>
    </source>
</evidence>
<organism evidence="19 20">
    <name type="scientific">Klebsormidium nitens</name>
    <name type="common">Green alga</name>
    <name type="synonym">Ulothrix nitens</name>
    <dbReference type="NCBI Taxonomy" id="105231"/>
    <lineage>
        <taxon>Eukaryota</taxon>
        <taxon>Viridiplantae</taxon>
        <taxon>Streptophyta</taxon>
        <taxon>Klebsormidiophyceae</taxon>
        <taxon>Klebsormidiales</taxon>
        <taxon>Klebsormidiaceae</taxon>
        <taxon>Klebsormidium</taxon>
    </lineage>
</organism>
<evidence type="ECO:0000256" key="4">
    <source>
        <dbReference type="ARBA" id="ARBA00022701"/>
    </source>
</evidence>
<dbReference type="InterPro" id="IPR042228">
    <property type="entry name" value="Dynein_linker_3"/>
</dbReference>
<keyword evidence="9" id="KW-0282">Flagellum</keyword>
<evidence type="ECO:0000256" key="5">
    <source>
        <dbReference type="ARBA" id="ARBA00022737"/>
    </source>
</evidence>
<dbReference type="Gene3D" id="1.20.58.1120">
    <property type="match status" value="1"/>
</dbReference>
<dbReference type="Gene3D" id="3.10.490.20">
    <property type="match status" value="1"/>
</dbReference>
<comment type="similarity">
    <text evidence="2">Belongs to the dynein heavy chain family.</text>
</comment>
<keyword evidence="10" id="KW-0243">Dynein</keyword>
<dbReference type="FunFam" id="1.10.287.2620:FF:000001">
    <property type="entry name" value="Cytoplasmic dynein heavy chain 1"/>
    <property type="match status" value="1"/>
</dbReference>
<dbReference type="Gene3D" id="1.10.8.1220">
    <property type="match status" value="1"/>
</dbReference>
<keyword evidence="3" id="KW-0963">Cytoplasm</keyword>
<dbReference type="Gene3D" id="1.20.1270.280">
    <property type="match status" value="1"/>
</dbReference>